<evidence type="ECO:0000313" key="3">
    <source>
        <dbReference type="EMBL" id="QOY54702.1"/>
    </source>
</evidence>
<dbReference type="InterPro" id="IPR021136">
    <property type="entry name" value="Flagellar_hook_control-like_C"/>
</dbReference>
<dbReference type="KEGG" id="smas:HUE87_00175"/>
<dbReference type="Pfam" id="PF02120">
    <property type="entry name" value="Flg_hook"/>
    <property type="match status" value="1"/>
</dbReference>
<evidence type="ECO:0000313" key="4">
    <source>
        <dbReference type="Proteomes" id="UP000593836"/>
    </source>
</evidence>
<feature type="region of interest" description="Disordered" evidence="1">
    <location>
        <begin position="1"/>
        <end position="38"/>
    </location>
</feature>
<protein>
    <submittedName>
        <fullName evidence="3">Flagellar hook-length control protein FliK</fullName>
    </submittedName>
</protein>
<feature type="compositionally biased region" description="Basic and acidic residues" evidence="1">
    <location>
        <begin position="1"/>
        <end position="10"/>
    </location>
</feature>
<dbReference type="InterPro" id="IPR038610">
    <property type="entry name" value="FliK-like_C_sf"/>
</dbReference>
<organism evidence="3 4">
    <name type="scientific">Candidatus Sulfurimonas marisnigri</name>
    <dbReference type="NCBI Taxonomy" id="2740405"/>
    <lineage>
        <taxon>Bacteria</taxon>
        <taxon>Pseudomonadati</taxon>
        <taxon>Campylobacterota</taxon>
        <taxon>Epsilonproteobacteria</taxon>
        <taxon>Campylobacterales</taxon>
        <taxon>Sulfurimonadaceae</taxon>
        <taxon>Sulfurimonas</taxon>
    </lineage>
</organism>
<keyword evidence="3" id="KW-0282">Flagellum</keyword>
<keyword evidence="4" id="KW-1185">Reference proteome</keyword>
<feature type="domain" description="Flagellar hook-length control protein-like C-terminal" evidence="2">
    <location>
        <begin position="449"/>
        <end position="526"/>
    </location>
</feature>
<feature type="region of interest" description="Disordered" evidence="1">
    <location>
        <begin position="517"/>
        <end position="543"/>
    </location>
</feature>
<sequence length="572" mass="63570">MISLDMKNEAKTASSPLSLSTPKDEPKQSFSELLKGQSEKKDGKLIQNGALILSLGEQVKETNGSKDVSKVDTLISLLKNEEGLDEKLEELMELNPKLVSSLSEKDIKTLVLGAKDYLKTIIEGSDDYKKSLIKELPHTLKGLTEVAKKFGIDISKITLEDVKVKTDSKVKTPEIKVDTSHIKDTEQNKEVKSKPSHIKELLQEKEVKVQPLHVKGISQEKEAKVQPLHVKEISQEKEVKVQPLHVKEISQEKEAKVQPLHVKDISEDKDIKVITPHVKKTAKTVDTAANELPKEQQYKEQLTDEKLSQISKEVKTTPLFKAQMVVEHTTTEQIAQVKANSSLSVEQKTPKERADETLKLLLRGEKPAMNNSVLTADFSVATAKVIAPSAASDATKSLEKLLHGESSPSEQTTVKTDGLTAHKADSFEVKLNEAKQMIKYLSTDMKTAIEDYKSPFTRVKVQLNPQRLGEVDLTIVQRGKNLHVNISSNNTAVNTLAMNANELRVQLSNSGINNATLNFSNNSQNSDSNAGGQHQQRQNEQQAHEEYNYFDSDESVNEEVLSSLEIIVPHYG</sequence>
<keyword evidence="3" id="KW-0969">Cilium</keyword>
<dbReference type="Gene3D" id="3.30.750.140">
    <property type="match status" value="1"/>
</dbReference>
<name>A0A7S7RPS4_9BACT</name>
<keyword evidence="3" id="KW-0966">Cell projection</keyword>
<dbReference type="EMBL" id="CP054493">
    <property type="protein sequence ID" value="QOY54702.1"/>
    <property type="molecule type" value="Genomic_DNA"/>
</dbReference>
<reference evidence="3 4" key="1">
    <citation type="submission" date="2020-05" db="EMBL/GenBank/DDBJ databases">
        <title>Sulfurimonas marisnigri, sp. nov., and Sulfurimonas baltica, sp. nov., manganese oxide reducing chemolithoautotrophs of the class Epsilonproteobacteria isolated from the pelagic redoxclines of the Black and Baltic Seas and emended description of the genus Sulfurimonas.</title>
        <authorList>
            <person name="Henkel J.V."/>
            <person name="Laudan C."/>
            <person name="Werner J."/>
            <person name="Neu T."/>
            <person name="Plewe S."/>
            <person name="Sproer C."/>
            <person name="Bunk B."/>
            <person name="Schulz-Vogt H.N."/>
        </authorList>
    </citation>
    <scope>NUCLEOTIDE SEQUENCE [LARGE SCALE GENOMIC DNA]</scope>
    <source>
        <strain evidence="3 4">SoZ1</strain>
    </source>
</reference>
<evidence type="ECO:0000256" key="1">
    <source>
        <dbReference type="SAM" id="MobiDB-lite"/>
    </source>
</evidence>
<dbReference type="Proteomes" id="UP000593836">
    <property type="component" value="Chromosome"/>
</dbReference>
<gene>
    <name evidence="3" type="ORF">HUE87_00175</name>
</gene>
<accession>A0A7S7RPS4</accession>
<proteinExistence type="predicted"/>
<evidence type="ECO:0000259" key="2">
    <source>
        <dbReference type="Pfam" id="PF02120"/>
    </source>
</evidence>
<feature type="compositionally biased region" description="Polar residues" evidence="1">
    <location>
        <begin position="11"/>
        <end position="21"/>
    </location>
</feature>
<dbReference type="RefSeq" id="WP_194366746.1">
    <property type="nucleotide sequence ID" value="NZ_CP054493.1"/>
</dbReference>
<dbReference type="AlphaFoldDB" id="A0A7S7RPS4"/>
<feature type="compositionally biased region" description="Low complexity" evidence="1">
    <location>
        <begin position="518"/>
        <end position="541"/>
    </location>
</feature>